<dbReference type="EMBL" id="JABBXF010000049">
    <property type="protein sequence ID" value="NVK80204.1"/>
    <property type="molecule type" value="Genomic_DNA"/>
</dbReference>
<name>A0A7Y7E975_STRMO</name>
<sequence length="251" mass="26991">MRDKVGDVGLDNASLTSLAVLGDGLRRRMFAFIRSERRPVTREEVADGVGVSRKLAAFHLDKLVTAGLLQARYESAGLRKVGRRPKVYEPAAEPIAVSIPERRHEMLADLLAEAVLTEGRGETARDAALRVARRRGEALGSAERERARPGRLGAERGLSLAAGPLDELGFEPERAAPALLRLRNCPFHPLAAKAPDLVCGVNQAFLAGYLHGLGSDRTTAVFAPRPGACCVELRGDDSAGEPPTERTGCER</sequence>
<dbReference type="Proteomes" id="UP000587462">
    <property type="component" value="Unassembled WGS sequence"/>
</dbReference>
<reference evidence="2 3" key="1">
    <citation type="submission" date="2020-04" db="EMBL/GenBank/DDBJ databases">
        <title>Draft Genome Sequence of Streptomyces morookaense DSM 40503, an 8-azaguanine-producing strain.</title>
        <authorList>
            <person name="Qi J."/>
            <person name="Gao J.-M."/>
        </authorList>
    </citation>
    <scope>NUCLEOTIDE SEQUENCE [LARGE SCALE GENOMIC DNA]</scope>
    <source>
        <strain evidence="2 3">DSM 40503</strain>
    </source>
</reference>
<dbReference type="GO" id="GO:0003700">
    <property type="term" value="F:DNA-binding transcription factor activity"/>
    <property type="evidence" value="ECO:0007669"/>
    <property type="project" value="InterPro"/>
</dbReference>
<comment type="caution">
    <text evidence="2">The sequence shown here is derived from an EMBL/GenBank/DDBJ whole genome shotgun (WGS) entry which is preliminary data.</text>
</comment>
<dbReference type="Pfam" id="PF12840">
    <property type="entry name" value="HTH_20"/>
    <property type="match status" value="1"/>
</dbReference>
<dbReference type="SUPFAM" id="SSF46785">
    <property type="entry name" value="Winged helix' DNA-binding domain"/>
    <property type="match status" value="1"/>
</dbReference>
<keyword evidence="3" id="KW-1185">Reference proteome</keyword>
<dbReference type="InterPro" id="IPR011991">
    <property type="entry name" value="ArsR-like_HTH"/>
</dbReference>
<dbReference type="Gene3D" id="1.10.10.10">
    <property type="entry name" value="Winged helix-like DNA-binding domain superfamily/Winged helix DNA-binding domain"/>
    <property type="match status" value="1"/>
</dbReference>
<dbReference type="CDD" id="cd00090">
    <property type="entry name" value="HTH_ARSR"/>
    <property type="match status" value="1"/>
</dbReference>
<feature type="domain" description="HTH arsR-type" evidence="1">
    <location>
        <begin position="16"/>
        <end position="104"/>
    </location>
</feature>
<organism evidence="2 3">
    <name type="scientific">Streptomyces morookaense</name>
    <name type="common">Streptoverticillium morookaense</name>
    <dbReference type="NCBI Taxonomy" id="1970"/>
    <lineage>
        <taxon>Bacteria</taxon>
        <taxon>Bacillati</taxon>
        <taxon>Actinomycetota</taxon>
        <taxon>Actinomycetes</taxon>
        <taxon>Kitasatosporales</taxon>
        <taxon>Streptomycetaceae</taxon>
        <taxon>Streptomyces</taxon>
    </lineage>
</organism>
<dbReference type="InterPro" id="IPR036390">
    <property type="entry name" value="WH_DNA-bd_sf"/>
</dbReference>
<accession>A0A7Y7E975</accession>
<gene>
    <name evidence="2" type="ORF">HG542_21430</name>
</gene>
<proteinExistence type="predicted"/>
<evidence type="ECO:0000313" key="3">
    <source>
        <dbReference type="Proteomes" id="UP000587462"/>
    </source>
</evidence>
<protein>
    <submittedName>
        <fullName evidence="2">Transcriptional regulator</fullName>
    </submittedName>
</protein>
<evidence type="ECO:0000259" key="1">
    <source>
        <dbReference type="SMART" id="SM00418"/>
    </source>
</evidence>
<dbReference type="InterPro" id="IPR036388">
    <property type="entry name" value="WH-like_DNA-bd_sf"/>
</dbReference>
<dbReference type="AlphaFoldDB" id="A0A7Y7E975"/>
<dbReference type="SMART" id="SM00418">
    <property type="entry name" value="HTH_ARSR"/>
    <property type="match status" value="1"/>
</dbReference>
<evidence type="ECO:0000313" key="2">
    <source>
        <dbReference type="EMBL" id="NVK80204.1"/>
    </source>
</evidence>
<dbReference type="InterPro" id="IPR001845">
    <property type="entry name" value="HTH_ArsR_DNA-bd_dom"/>
</dbReference>